<evidence type="ECO:0000256" key="1">
    <source>
        <dbReference type="ARBA" id="ARBA00004479"/>
    </source>
</evidence>
<evidence type="ECO:0000313" key="9">
    <source>
        <dbReference type="Proteomes" id="UP001321473"/>
    </source>
</evidence>
<feature type="domain" description="Receptor-type tyrosine-protein phosphatase U-like Fn3" evidence="7">
    <location>
        <begin position="41"/>
        <end position="106"/>
    </location>
</feature>
<dbReference type="EMBL" id="JARKHS020012333">
    <property type="protein sequence ID" value="KAK8776983.1"/>
    <property type="molecule type" value="Genomic_DNA"/>
</dbReference>
<evidence type="ECO:0000256" key="3">
    <source>
        <dbReference type="ARBA" id="ARBA00022729"/>
    </source>
</evidence>
<keyword evidence="4" id="KW-1133">Transmembrane helix</keyword>
<accession>A0AAQ4ER25</accession>
<dbReference type="InterPro" id="IPR057598">
    <property type="entry name" value="Fn3_PTPRU"/>
</dbReference>
<keyword evidence="2" id="KW-0812">Transmembrane</keyword>
<keyword evidence="3" id="KW-0732">Signal</keyword>
<dbReference type="AlphaFoldDB" id="A0AAQ4ER25"/>
<evidence type="ECO:0000256" key="4">
    <source>
        <dbReference type="ARBA" id="ARBA00022989"/>
    </source>
</evidence>
<keyword evidence="6" id="KW-0325">Glycoprotein</keyword>
<keyword evidence="5" id="KW-0472">Membrane</keyword>
<evidence type="ECO:0000259" key="7">
    <source>
        <dbReference type="Pfam" id="PF23144"/>
    </source>
</evidence>
<dbReference type="Proteomes" id="UP001321473">
    <property type="component" value="Unassembled WGS sequence"/>
</dbReference>
<comment type="subcellular location">
    <subcellularLocation>
        <location evidence="1">Membrane</location>
        <topology evidence="1">Single-pass type I membrane protein</topology>
    </subcellularLocation>
</comment>
<sequence>MDRNTVNVSLTAVEFQEGPLTAYYLLVVKKAHEVVAPIRLLNFSSAEDTGLGYYVAARFTPDEVGSRLRFVVGAGDVVGGFENPPLEAGAPYSFGFVAESNFLGDAIYGYRLTTPVIGKGCGL</sequence>
<dbReference type="GO" id="GO:0016020">
    <property type="term" value="C:membrane"/>
    <property type="evidence" value="ECO:0007669"/>
    <property type="project" value="UniProtKB-SubCell"/>
</dbReference>
<evidence type="ECO:0000256" key="5">
    <source>
        <dbReference type="ARBA" id="ARBA00023136"/>
    </source>
</evidence>
<evidence type="ECO:0000256" key="2">
    <source>
        <dbReference type="ARBA" id="ARBA00022692"/>
    </source>
</evidence>
<name>A0AAQ4ER25_AMBAM</name>
<evidence type="ECO:0000313" key="8">
    <source>
        <dbReference type="EMBL" id="KAK8776983.1"/>
    </source>
</evidence>
<gene>
    <name evidence="8" type="ORF">V5799_029672</name>
</gene>
<reference evidence="8 9" key="1">
    <citation type="journal article" date="2023" name="Arcadia Sci">
        <title>De novo assembly of a long-read Amblyomma americanum tick genome.</title>
        <authorList>
            <person name="Chou S."/>
            <person name="Poskanzer K.E."/>
            <person name="Rollins M."/>
            <person name="Thuy-Boun P.S."/>
        </authorList>
    </citation>
    <scope>NUCLEOTIDE SEQUENCE [LARGE SCALE GENOMIC DNA]</scope>
    <source>
        <strain evidence="8">F_SG_1</strain>
        <tissue evidence="8">Salivary glands</tissue>
    </source>
</reference>
<proteinExistence type="predicted"/>
<organism evidence="8 9">
    <name type="scientific">Amblyomma americanum</name>
    <name type="common">Lone star tick</name>
    <dbReference type="NCBI Taxonomy" id="6943"/>
    <lineage>
        <taxon>Eukaryota</taxon>
        <taxon>Metazoa</taxon>
        <taxon>Ecdysozoa</taxon>
        <taxon>Arthropoda</taxon>
        <taxon>Chelicerata</taxon>
        <taxon>Arachnida</taxon>
        <taxon>Acari</taxon>
        <taxon>Parasitiformes</taxon>
        <taxon>Ixodida</taxon>
        <taxon>Ixodoidea</taxon>
        <taxon>Ixodidae</taxon>
        <taxon>Amblyomminae</taxon>
        <taxon>Amblyomma</taxon>
    </lineage>
</organism>
<protein>
    <recommendedName>
        <fullName evidence="7">Receptor-type tyrosine-protein phosphatase U-like Fn3 domain-containing protein</fullName>
    </recommendedName>
</protein>
<comment type="caution">
    <text evidence="8">The sequence shown here is derived from an EMBL/GenBank/DDBJ whole genome shotgun (WGS) entry which is preliminary data.</text>
</comment>
<keyword evidence="9" id="KW-1185">Reference proteome</keyword>
<evidence type="ECO:0000256" key="6">
    <source>
        <dbReference type="ARBA" id="ARBA00023180"/>
    </source>
</evidence>
<dbReference type="Pfam" id="PF23144">
    <property type="entry name" value="Fn3_PTPRU"/>
    <property type="match status" value="1"/>
</dbReference>